<feature type="region of interest" description="Disordered" evidence="1">
    <location>
        <begin position="1"/>
        <end position="25"/>
    </location>
</feature>
<organism evidence="2">
    <name type="scientific">Rhizopus microsporus var. microsporus</name>
    <dbReference type="NCBI Taxonomy" id="86635"/>
    <lineage>
        <taxon>Eukaryota</taxon>
        <taxon>Fungi</taxon>
        <taxon>Fungi incertae sedis</taxon>
        <taxon>Mucoromycota</taxon>
        <taxon>Mucoromycotina</taxon>
        <taxon>Mucoromycetes</taxon>
        <taxon>Mucorales</taxon>
        <taxon>Mucorineae</taxon>
        <taxon>Rhizopodaceae</taxon>
        <taxon>Rhizopus</taxon>
    </lineage>
</organism>
<proteinExistence type="predicted"/>
<dbReference type="AlphaFoldDB" id="A0A1X0QLR9"/>
<gene>
    <name evidence="2" type="ORF">BCV72DRAFT_246456</name>
</gene>
<evidence type="ECO:0000313" key="2">
    <source>
        <dbReference type="EMBL" id="ORE00698.1"/>
    </source>
</evidence>
<evidence type="ECO:0000256" key="1">
    <source>
        <dbReference type="SAM" id="MobiDB-lite"/>
    </source>
</evidence>
<reference evidence="2" key="1">
    <citation type="journal article" date="2016" name="Proc. Natl. Acad. Sci. U.S.A.">
        <title>Lipid metabolic changes in an early divergent fungus govern the establishment of a mutualistic symbiosis with endobacteria.</title>
        <authorList>
            <person name="Lastovetsky O.A."/>
            <person name="Gaspar M.L."/>
            <person name="Mondo S.J."/>
            <person name="LaButti K.M."/>
            <person name="Sandor L."/>
            <person name="Grigoriev I.V."/>
            <person name="Henry S.A."/>
            <person name="Pawlowska T.E."/>
        </authorList>
    </citation>
    <scope>NUCLEOTIDE SEQUENCE [LARGE SCALE GENOMIC DNA]</scope>
    <source>
        <strain evidence="2">ATCC 52814</strain>
    </source>
</reference>
<sequence>MKRRKDDDPPPPKTKCNKEKAVDHGFPSLFSQTQTNLFKNTSFEASDDDFQETPLLRKGKNVHTILKAAKEGTSAPGPSDVVINENASMPVVNKDTSAQAVSPAPIPYTSCTSAPTKASKKYQSKVDKTEVLKKEKEKNKVTGNEQKQMCFMNKSKTKPPKPKDTVEKTFVIKTSLANTCRYPKFVTLEEYYNLCGYNLATRRRKEHQEYHLDEFKYINELPTLKNCKLNLIFTSCPYTSTKLSKNSQLLLSRSQKLKFKTYINKQKGTQEIVKRLFDNSKKYGTSSTVGAKN</sequence>
<accession>A0A1X0QLR9</accession>
<name>A0A1X0QLR9_RHIZD</name>
<dbReference type="Proteomes" id="UP000242414">
    <property type="component" value="Unassembled WGS sequence"/>
</dbReference>
<protein>
    <submittedName>
        <fullName evidence="2">Uncharacterized protein</fullName>
    </submittedName>
</protein>
<dbReference type="VEuPathDB" id="FungiDB:BCV72DRAFT_246456"/>
<feature type="compositionally biased region" description="Basic and acidic residues" evidence="1">
    <location>
        <begin position="1"/>
        <end position="23"/>
    </location>
</feature>
<dbReference type="EMBL" id="KV922360">
    <property type="protein sequence ID" value="ORE00698.1"/>
    <property type="molecule type" value="Genomic_DNA"/>
</dbReference>